<dbReference type="PANTHER" id="PTHR33933:SF1">
    <property type="entry name" value="PROTEIN ADENYLYLTRANSFERASE MNTA-RELATED"/>
    <property type="match status" value="1"/>
</dbReference>
<sequence length="104" mass="11996">MNRPEIVSQLREIIRREAPNAKVILYGSEARGDARPDSDIDLLILLDKEKVTLEDEQKITYPIYLLELNTGVLISPMVIAKNKWENRPFKTPFYLNIVNEGVEI</sequence>
<dbReference type="HOGENOM" id="CLU_130257_3_3_10"/>
<feature type="domain" description="Polymerase nucleotidyl transferase" evidence="1">
    <location>
        <begin position="8"/>
        <end position="68"/>
    </location>
</feature>
<dbReference type="AlphaFoldDB" id="E4T7P3"/>
<dbReference type="RefSeq" id="WP_013446106.1">
    <property type="nucleotide sequence ID" value="NC_014734.1"/>
</dbReference>
<reference evidence="2 3" key="2">
    <citation type="journal article" date="2011" name="Stand. Genomic Sci.">
        <title>Complete genome sequence of Paludibacter propionicigenes type strain (WB4).</title>
        <authorList>
            <person name="Gronow S."/>
            <person name="Munk C."/>
            <person name="Lapidus A."/>
            <person name="Nolan M."/>
            <person name="Lucas S."/>
            <person name="Hammon N."/>
            <person name="Deshpande S."/>
            <person name="Cheng J.F."/>
            <person name="Tapia R."/>
            <person name="Han C."/>
            <person name="Goodwin L."/>
            <person name="Pitluck S."/>
            <person name="Liolios K."/>
            <person name="Ivanova N."/>
            <person name="Mavromatis K."/>
            <person name="Mikhailova N."/>
            <person name="Pati A."/>
            <person name="Chen A."/>
            <person name="Palaniappan K."/>
            <person name="Land M."/>
            <person name="Hauser L."/>
            <person name="Chang Y.J."/>
            <person name="Jeffries C.D."/>
            <person name="Brambilla E."/>
            <person name="Rohde M."/>
            <person name="Goker M."/>
            <person name="Detter J.C."/>
            <person name="Woyke T."/>
            <person name="Bristow J."/>
            <person name="Eisen J.A."/>
            <person name="Markowitz V."/>
            <person name="Hugenholtz P."/>
            <person name="Kyrpides N.C."/>
            <person name="Klenk H.P."/>
        </authorList>
    </citation>
    <scope>NUCLEOTIDE SEQUENCE [LARGE SCALE GENOMIC DNA]</scope>
    <source>
        <strain evidence="3">DSM 17365 / JCM 13257 / WB4</strain>
    </source>
</reference>
<dbReference type="SUPFAM" id="SSF81301">
    <property type="entry name" value="Nucleotidyltransferase"/>
    <property type="match status" value="1"/>
</dbReference>
<dbReference type="eggNOG" id="COG1708">
    <property type="taxonomic scope" value="Bacteria"/>
</dbReference>
<dbReference type="OrthoDB" id="9803106at2"/>
<dbReference type="CDD" id="cd05403">
    <property type="entry name" value="NT_KNTase_like"/>
    <property type="match status" value="1"/>
</dbReference>
<dbReference type="Gene3D" id="3.30.460.10">
    <property type="entry name" value="Beta Polymerase, domain 2"/>
    <property type="match status" value="1"/>
</dbReference>
<accession>E4T7P3</accession>
<dbReference type="Proteomes" id="UP000008718">
    <property type="component" value="Chromosome"/>
</dbReference>
<dbReference type="GO" id="GO:0016779">
    <property type="term" value="F:nucleotidyltransferase activity"/>
    <property type="evidence" value="ECO:0007669"/>
    <property type="project" value="InterPro"/>
</dbReference>
<evidence type="ECO:0000313" key="2">
    <source>
        <dbReference type="EMBL" id="ADQ80737.1"/>
    </source>
</evidence>
<evidence type="ECO:0000259" key="1">
    <source>
        <dbReference type="Pfam" id="PF01909"/>
    </source>
</evidence>
<keyword evidence="3" id="KW-1185">Reference proteome</keyword>
<dbReference type="InterPro" id="IPR043519">
    <property type="entry name" value="NT_sf"/>
</dbReference>
<evidence type="ECO:0000313" key="3">
    <source>
        <dbReference type="Proteomes" id="UP000008718"/>
    </source>
</evidence>
<dbReference type="KEGG" id="ppn:Palpr_2605"/>
<proteinExistence type="predicted"/>
<dbReference type="EMBL" id="CP002345">
    <property type="protein sequence ID" value="ADQ80737.1"/>
    <property type="molecule type" value="Genomic_DNA"/>
</dbReference>
<name>E4T7P3_PALPW</name>
<dbReference type="Pfam" id="PF01909">
    <property type="entry name" value="NTP_transf_2"/>
    <property type="match status" value="1"/>
</dbReference>
<gene>
    <name evidence="2" type="ordered locus">Palpr_2605</name>
</gene>
<reference key="1">
    <citation type="submission" date="2010-11" db="EMBL/GenBank/DDBJ databases">
        <title>The complete genome of Paludibacter propionicigenes DSM 17365.</title>
        <authorList>
            <consortium name="US DOE Joint Genome Institute (JGI-PGF)"/>
            <person name="Lucas S."/>
            <person name="Copeland A."/>
            <person name="Lapidus A."/>
            <person name="Bruce D."/>
            <person name="Goodwin L."/>
            <person name="Pitluck S."/>
            <person name="Kyrpides N."/>
            <person name="Mavromatis K."/>
            <person name="Ivanova N."/>
            <person name="Munk A.C."/>
            <person name="Brettin T."/>
            <person name="Detter J.C."/>
            <person name="Han C."/>
            <person name="Tapia R."/>
            <person name="Land M."/>
            <person name="Hauser L."/>
            <person name="Markowitz V."/>
            <person name="Cheng J.-F."/>
            <person name="Hugenholtz P."/>
            <person name="Woyke T."/>
            <person name="Wu D."/>
            <person name="Gronow S."/>
            <person name="Wellnitz S."/>
            <person name="Brambilla E."/>
            <person name="Klenk H.-P."/>
            <person name="Eisen J.A."/>
        </authorList>
    </citation>
    <scope>NUCLEOTIDE SEQUENCE</scope>
    <source>
        <strain>WB4</strain>
    </source>
</reference>
<dbReference type="STRING" id="694427.Palpr_2605"/>
<dbReference type="InterPro" id="IPR052548">
    <property type="entry name" value="Type_VII_TA_antitoxin"/>
</dbReference>
<protein>
    <submittedName>
        <fullName evidence="2">DNA polymerase beta domain protein region</fullName>
    </submittedName>
</protein>
<dbReference type="InterPro" id="IPR002934">
    <property type="entry name" value="Polymerase_NTP_transf_dom"/>
</dbReference>
<organism evidence="2 3">
    <name type="scientific">Paludibacter propionicigenes (strain DSM 17365 / JCM 13257 / WB4)</name>
    <dbReference type="NCBI Taxonomy" id="694427"/>
    <lineage>
        <taxon>Bacteria</taxon>
        <taxon>Pseudomonadati</taxon>
        <taxon>Bacteroidota</taxon>
        <taxon>Bacteroidia</taxon>
        <taxon>Bacteroidales</taxon>
        <taxon>Paludibacteraceae</taxon>
        <taxon>Paludibacter</taxon>
    </lineage>
</organism>
<dbReference type="PANTHER" id="PTHR33933">
    <property type="entry name" value="NUCLEOTIDYLTRANSFERASE"/>
    <property type="match status" value="1"/>
</dbReference>